<evidence type="ECO:0000313" key="4">
    <source>
        <dbReference type="EMBL" id="MBK9717663.1"/>
    </source>
</evidence>
<sequence length="610" mass="69418">MSYKNLKSCIDDLESKGMLLRISQEVDPNLEMAEIHRRIYQKKGPAILFERVKNSPFKACSNLFGTNERCEYIFRDALKKMEHLIQLKVDPTQFFKSPFKSLRSVPYILKALPRTSFLRNPVISNECQISQLPQIISWPKDGGAFITLPQVISFPPNSQKLSEANVGMYRIQLSGNNYLQNEEIGLHYQLHRGIGIHHTAYLNSDEPFKISIGVGGPPAYTLASIFPLPEGLSEILFSGLLGNRSYKYSWKNGFFIPSEVHFCITGIVNKRQLKSEGPFGDHLGYYSLAHDFPVMNVQNVYHKSDAIWHFTAVGRPPQEDSGFGYLIHKMVHEITKAEFPGIKEIHAVDAAGVHPLLLAIGSERYMPFRDRKPEEILTLANHILGKGQTSLAKYLFIATEEPDRPLSTHQISDFLDYCLRRVDWRFDLHFYTNTTMDTLDYSGGTWNAGSKLVVACNRNVQRDLSSDFSVFSEVNTIIKKIKLVQPGILAIEMKSFVDSRSAKTEIDQLISQIENLDLKKFPLLVIVDDAQFTTTDLNNFLWVTFTRSNPSHDTYGINSFTEYKHWGCRGSLIIDARIKPHHAPTLECDPQISSKVDALFNTVSELKRFR</sequence>
<dbReference type="Pfam" id="PF01977">
    <property type="entry name" value="UbiD"/>
    <property type="match status" value="1"/>
</dbReference>
<dbReference type="InterPro" id="IPR049381">
    <property type="entry name" value="UbiD-like_C"/>
</dbReference>
<gene>
    <name evidence="4" type="ORF">IPO85_09145</name>
</gene>
<reference evidence="4 5" key="1">
    <citation type="submission" date="2020-10" db="EMBL/GenBank/DDBJ databases">
        <title>Connecting structure to function with the recovery of over 1000 high-quality activated sludge metagenome-assembled genomes encoding full-length rRNA genes using long-read sequencing.</title>
        <authorList>
            <person name="Singleton C.M."/>
            <person name="Petriglieri F."/>
            <person name="Kristensen J.M."/>
            <person name="Kirkegaard R.H."/>
            <person name="Michaelsen T.Y."/>
            <person name="Andersen M.H."/>
            <person name="Karst S.M."/>
            <person name="Dueholm M.S."/>
            <person name="Nielsen P.H."/>
            <person name="Albertsen M."/>
        </authorList>
    </citation>
    <scope>NUCLEOTIDE SEQUENCE [LARGE SCALE GENOMIC DNA]</scope>
    <source>
        <strain evidence="4">Ribe_18-Q3-R11-54_BAT3C.373</strain>
    </source>
</reference>
<evidence type="ECO:0000259" key="3">
    <source>
        <dbReference type="Pfam" id="PF20696"/>
    </source>
</evidence>
<protein>
    <submittedName>
        <fullName evidence="4">UbiD family decarboxylase</fullName>
    </submittedName>
</protein>
<dbReference type="InterPro" id="IPR049383">
    <property type="entry name" value="UbiD-like_N"/>
</dbReference>
<evidence type="ECO:0000313" key="5">
    <source>
        <dbReference type="Proteomes" id="UP000808349"/>
    </source>
</evidence>
<dbReference type="SUPFAM" id="SSF50475">
    <property type="entry name" value="FMN-binding split barrel"/>
    <property type="match status" value="1"/>
</dbReference>
<dbReference type="EMBL" id="JADKFW010000005">
    <property type="protein sequence ID" value="MBK9717663.1"/>
    <property type="molecule type" value="Genomic_DNA"/>
</dbReference>
<feature type="domain" description="3-octaprenyl-4-hydroxybenzoate carboxy-lyase-like C-terminal" evidence="3">
    <location>
        <begin position="328"/>
        <end position="456"/>
    </location>
</feature>
<feature type="domain" description="3-octaprenyl-4-hydroxybenzoate carboxy-lyase-like N-terminal" evidence="2">
    <location>
        <begin position="10"/>
        <end position="86"/>
    </location>
</feature>
<dbReference type="SUPFAM" id="SSF143968">
    <property type="entry name" value="UbiD C-terminal domain-like"/>
    <property type="match status" value="2"/>
</dbReference>
<comment type="caution">
    <text evidence="4">The sequence shown here is derived from an EMBL/GenBank/DDBJ whole genome shotgun (WGS) entry which is preliminary data.</text>
</comment>
<dbReference type="Gene3D" id="3.40.1670.10">
    <property type="entry name" value="UbiD C-terminal domain-like"/>
    <property type="match status" value="1"/>
</dbReference>
<dbReference type="AlphaFoldDB" id="A0A9D7S8E2"/>
<dbReference type="Pfam" id="PF20695">
    <property type="entry name" value="UbiD_N"/>
    <property type="match status" value="1"/>
</dbReference>
<dbReference type="InterPro" id="IPR048304">
    <property type="entry name" value="UbiD_Rift_dom"/>
</dbReference>
<dbReference type="Pfam" id="PF20696">
    <property type="entry name" value="UbiD_C"/>
    <property type="match status" value="1"/>
</dbReference>
<dbReference type="PANTHER" id="PTHR30108">
    <property type="entry name" value="3-OCTAPRENYL-4-HYDROXYBENZOATE CARBOXY-LYASE-RELATED"/>
    <property type="match status" value="1"/>
</dbReference>
<proteinExistence type="predicted"/>
<dbReference type="Proteomes" id="UP000808349">
    <property type="component" value="Unassembled WGS sequence"/>
</dbReference>
<dbReference type="PANTHER" id="PTHR30108:SF7">
    <property type="entry name" value="3-POLYPRENYL-4-HYDROXYBENZOATE DECARBOXYLASE"/>
    <property type="match status" value="1"/>
</dbReference>
<evidence type="ECO:0000259" key="1">
    <source>
        <dbReference type="Pfam" id="PF01977"/>
    </source>
</evidence>
<dbReference type="InterPro" id="IPR002830">
    <property type="entry name" value="UbiD"/>
</dbReference>
<feature type="domain" description="3-octaprenyl-4-hydroxybenzoate carboxy-lyase-like Rift-related" evidence="1">
    <location>
        <begin position="124"/>
        <end position="316"/>
    </location>
</feature>
<dbReference type="GO" id="GO:0005737">
    <property type="term" value="C:cytoplasm"/>
    <property type="evidence" value="ECO:0007669"/>
    <property type="project" value="TreeGrafter"/>
</dbReference>
<name>A0A9D7S8E2_9BACT</name>
<evidence type="ECO:0000259" key="2">
    <source>
        <dbReference type="Pfam" id="PF20695"/>
    </source>
</evidence>
<dbReference type="GO" id="GO:0016831">
    <property type="term" value="F:carboxy-lyase activity"/>
    <property type="evidence" value="ECO:0007669"/>
    <property type="project" value="InterPro"/>
</dbReference>
<organism evidence="4 5">
    <name type="scientific">Candidatus Defluviibacterium haderslevense</name>
    <dbReference type="NCBI Taxonomy" id="2981993"/>
    <lineage>
        <taxon>Bacteria</taxon>
        <taxon>Pseudomonadati</taxon>
        <taxon>Bacteroidota</taxon>
        <taxon>Saprospiria</taxon>
        <taxon>Saprospirales</taxon>
        <taxon>Saprospiraceae</taxon>
        <taxon>Candidatus Defluviibacterium</taxon>
    </lineage>
</organism>
<accession>A0A9D7S8E2</accession>